<dbReference type="InterPro" id="IPR027383">
    <property type="entry name" value="Znf_put"/>
</dbReference>
<name>A0A2I0QVN2_9BACI</name>
<evidence type="ECO:0000256" key="5">
    <source>
        <dbReference type="ARBA" id="ARBA00022989"/>
    </source>
</evidence>
<evidence type="ECO:0000259" key="14">
    <source>
        <dbReference type="Pfam" id="PF13490"/>
    </source>
</evidence>
<dbReference type="GO" id="GO:0006417">
    <property type="term" value="P:regulation of translation"/>
    <property type="evidence" value="ECO:0007669"/>
    <property type="project" value="TreeGrafter"/>
</dbReference>
<proteinExistence type="inferred from homology"/>
<dbReference type="Pfam" id="PF13490">
    <property type="entry name" value="zf-HC2"/>
    <property type="match status" value="1"/>
</dbReference>
<feature type="region of interest" description="Disordered" evidence="11">
    <location>
        <begin position="73"/>
        <end position="103"/>
    </location>
</feature>
<evidence type="ECO:0000256" key="9">
    <source>
        <dbReference type="ARBA" id="ARBA00029829"/>
    </source>
</evidence>
<gene>
    <name evidence="15" type="ORF">CEY16_06995</name>
</gene>
<dbReference type="OrthoDB" id="150725at2"/>
<dbReference type="RefSeq" id="WP_101331766.1">
    <property type="nucleotide sequence ID" value="NZ_PJNH01000002.1"/>
</dbReference>
<dbReference type="EMBL" id="PJNH01000002">
    <property type="protein sequence ID" value="PKR78160.1"/>
    <property type="molecule type" value="Genomic_DNA"/>
</dbReference>
<evidence type="ECO:0000313" key="16">
    <source>
        <dbReference type="Proteomes" id="UP000243524"/>
    </source>
</evidence>
<evidence type="ECO:0000313" key="15">
    <source>
        <dbReference type="EMBL" id="PKR78160.1"/>
    </source>
</evidence>
<dbReference type="PANTHER" id="PTHR37461">
    <property type="entry name" value="ANTI-SIGMA-K FACTOR RSKA"/>
    <property type="match status" value="1"/>
</dbReference>
<evidence type="ECO:0000256" key="1">
    <source>
        <dbReference type="ARBA" id="ARBA00004167"/>
    </source>
</evidence>
<evidence type="ECO:0000256" key="6">
    <source>
        <dbReference type="ARBA" id="ARBA00023136"/>
    </source>
</evidence>
<dbReference type="InterPro" id="IPR018764">
    <property type="entry name" value="RskA_C"/>
</dbReference>
<feature type="transmembrane region" description="Helical" evidence="12">
    <location>
        <begin position="115"/>
        <end position="135"/>
    </location>
</feature>
<evidence type="ECO:0000259" key="13">
    <source>
        <dbReference type="Pfam" id="PF10099"/>
    </source>
</evidence>
<keyword evidence="4 12" id="KW-0812">Transmembrane</keyword>
<dbReference type="Pfam" id="PF10099">
    <property type="entry name" value="RskA_C"/>
    <property type="match status" value="1"/>
</dbReference>
<dbReference type="PANTHER" id="PTHR37461:SF1">
    <property type="entry name" value="ANTI-SIGMA-K FACTOR RSKA"/>
    <property type="match status" value="1"/>
</dbReference>
<feature type="domain" description="Anti-sigma K factor RskA C-terminal" evidence="13">
    <location>
        <begin position="119"/>
        <end position="259"/>
    </location>
</feature>
<protein>
    <recommendedName>
        <fullName evidence="8">Anti-sigma-W factor RsiW</fullName>
    </recommendedName>
    <alternativeName>
        <fullName evidence="10">Regulator of SigK</fullName>
    </alternativeName>
    <alternativeName>
        <fullName evidence="9">Sigma-K anti-sigma factor RskA</fullName>
    </alternativeName>
</protein>
<evidence type="ECO:0000256" key="10">
    <source>
        <dbReference type="ARBA" id="ARBA00030803"/>
    </source>
</evidence>
<evidence type="ECO:0000256" key="12">
    <source>
        <dbReference type="SAM" id="Phobius"/>
    </source>
</evidence>
<feature type="compositionally biased region" description="Basic and acidic residues" evidence="11">
    <location>
        <begin position="79"/>
        <end position="103"/>
    </location>
</feature>
<sequence>MNREECNWLIDYFNGELSIEEQKQFEEHLKNCSECQQELAELNALHEDLPFASEPVDPPEGMKDRVLANVFAAGEEESTNEKETVEDRTSNETDQRVTSINEHEPRRKVQKKQGLFYTLAAVLFLSIAGNVYFLMEMSDTAEGPSPGEETENQTDRLVQSVTLGATEVMDANGQASILENENGRTLLVQADNLEAVSGDQAYQVWLLEGEQPYRAGTFVPGEDGSGAVSFDLDQLEGVNWDTVAITLEPTPNSELPQGDILLAAGL</sequence>
<comment type="similarity">
    <text evidence="7">Belongs to the zinc-associated anti-sigma factor (ZAS) superfamily. Anti-sigma-W factor family.</text>
</comment>
<dbReference type="Gene3D" id="1.10.10.1320">
    <property type="entry name" value="Anti-sigma factor, zinc-finger domain"/>
    <property type="match status" value="1"/>
</dbReference>
<organism evidence="15 16">
    <name type="scientific">Halalkalibacillus sediminis</name>
    <dbReference type="NCBI Taxonomy" id="2018042"/>
    <lineage>
        <taxon>Bacteria</taxon>
        <taxon>Bacillati</taxon>
        <taxon>Bacillota</taxon>
        <taxon>Bacilli</taxon>
        <taxon>Bacillales</taxon>
        <taxon>Bacillaceae</taxon>
        <taxon>Halalkalibacillus</taxon>
    </lineage>
</organism>
<keyword evidence="6 12" id="KW-0472">Membrane</keyword>
<evidence type="ECO:0000256" key="3">
    <source>
        <dbReference type="ARBA" id="ARBA00022475"/>
    </source>
</evidence>
<keyword evidence="16" id="KW-1185">Reference proteome</keyword>
<comment type="caution">
    <text evidence="15">The sequence shown here is derived from an EMBL/GenBank/DDBJ whole genome shotgun (WGS) entry which is preliminary data.</text>
</comment>
<keyword evidence="3" id="KW-1003">Cell membrane</keyword>
<dbReference type="AlphaFoldDB" id="A0A2I0QVN2"/>
<accession>A0A2I0QVN2</accession>
<dbReference type="InterPro" id="IPR051474">
    <property type="entry name" value="Anti-sigma-K/W_factor"/>
</dbReference>
<evidence type="ECO:0000256" key="11">
    <source>
        <dbReference type="SAM" id="MobiDB-lite"/>
    </source>
</evidence>
<keyword evidence="5 12" id="KW-1133">Transmembrane helix</keyword>
<dbReference type="Proteomes" id="UP000243524">
    <property type="component" value="Unassembled WGS sequence"/>
</dbReference>
<dbReference type="GO" id="GO:0005886">
    <property type="term" value="C:plasma membrane"/>
    <property type="evidence" value="ECO:0007669"/>
    <property type="project" value="UniProtKB-SubCell"/>
</dbReference>
<dbReference type="GO" id="GO:0016989">
    <property type="term" value="F:sigma factor antagonist activity"/>
    <property type="evidence" value="ECO:0007669"/>
    <property type="project" value="TreeGrafter"/>
</dbReference>
<evidence type="ECO:0000256" key="4">
    <source>
        <dbReference type="ARBA" id="ARBA00022692"/>
    </source>
</evidence>
<comment type="subcellular location">
    <subcellularLocation>
        <location evidence="2">Cell membrane</location>
    </subcellularLocation>
    <subcellularLocation>
        <location evidence="1">Membrane</location>
        <topology evidence="1">Single-pass membrane protein</topology>
    </subcellularLocation>
</comment>
<evidence type="ECO:0000256" key="8">
    <source>
        <dbReference type="ARBA" id="ARBA00024438"/>
    </source>
</evidence>
<dbReference type="InterPro" id="IPR041916">
    <property type="entry name" value="Anti_sigma_zinc_sf"/>
</dbReference>
<feature type="domain" description="Putative zinc-finger" evidence="14">
    <location>
        <begin position="9"/>
        <end position="36"/>
    </location>
</feature>
<evidence type="ECO:0000256" key="7">
    <source>
        <dbReference type="ARBA" id="ARBA00024353"/>
    </source>
</evidence>
<reference evidence="15 16" key="1">
    <citation type="submission" date="2017-06" db="EMBL/GenBank/DDBJ databases">
        <title>the draft geome sequence of Illustriluteabacillus marina B3227.</title>
        <authorList>
            <person name="He R.-H."/>
            <person name="Du Z.-J."/>
        </authorList>
    </citation>
    <scope>NUCLEOTIDE SEQUENCE [LARGE SCALE GENOMIC DNA]</scope>
    <source>
        <strain evidence="15 16">B3227</strain>
    </source>
</reference>
<evidence type="ECO:0000256" key="2">
    <source>
        <dbReference type="ARBA" id="ARBA00004236"/>
    </source>
</evidence>